<feature type="transmembrane region" description="Helical" evidence="3">
    <location>
        <begin position="139"/>
        <end position="162"/>
    </location>
</feature>
<evidence type="ECO:0000313" key="5">
    <source>
        <dbReference type="Proteomes" id="UP000192746"/>
    </source>
</evidence>
<dbReference type="InterPro" id="IPR043130">
    <property type="entry name" value="CDP-OH_PTrfase_TM_dom"/>
</dbReference>
<dbReference type="InterPro" id="IPR000462">
    <property type="entry name" value="CDP-OH_P_trans"/>
</dbReference>
<gene>
    <name evidence="4" type="ORF">IIF7_01775</name>
</gene>
<comment type="caution">
    <text evidence="4">The sequence shown here is derived from an EMBL/GenBank/DDBJ whole genome shotgun (WGS) entry which is preliminary data.</text>
</comment>
<dbReference type="GO" id="GO:0016780">
    <property type="term" value="F:phosphotransferase activity, for other substituted phosphate groups"/>
    <property type="evidence" value="ECO:0007669"/>
    <property type="project" value="InterPro"/>
</dbReference>
<keyword evidence="5" id="KW-1185">Reference proteome</keyword>
<feature type="transmembrane region" description="Helical" evidence="3">
    <location>
        <begin position="7"/>
        <end position="25"/>
    </location>
</feature>
<name>A0A1Y1T8Q6_9FLAO</name>
<keyword evidence="1 2" id="KW-0808">Transferase</keyword>
<keyword evidence="3" id="KW-0472">Membrane</keyword>
<dbReference type="OrthoDB" id="9777147at2"/>
<evidence type="ECO:0000256" key="3">
    <source>
        <dbReference type="SAM" id="Phobius"/>
    </source>
</evidence>
<feature type="transmembrane region" description="Helical" evidence="3">
    <location>
        <begin position="108"/>
        <end position="127"/>
    </location>
</feature>
<dbReference type="PROSITE" id="PS00379">
    <property type="entry name" value="CDP_ALCOHOL_P_TRANSF"/>
    <property type="match status" value="1"/>
</dbReference>
<dbReference type="Pfam" id="PF01066">
    <property type="entry name" value="CDP-OH_P_transf"/>
    <property type="match status" value="1"/>
</dbReference>
<dbReference type="GO" id="GO:0016020">
    <property type="term" value="C:membrane"/>
    <property type="evidence" value="ECO:0007669"/>
    <property type="project" value="InterPro"/>
</dbReference>
<feature type="transmembrane region" description="Helical" evidence="3">
    <location>
        <begin position="174"/>
        <end position="198"/>
    </location>
</feature>
<evidence type="ECO:0000256" key="1">
    <source>
        <dbReference type="ARBA" id="ARBA00022679"/>
    </source>
</evidence>
<evidence type="ECO:0000313" key="4">
    <source>
        <dbReference type="EMBL" id="ORL47450.1"/>
    </source>
</evidence>
<keyword evidence="3" id="KW-1133">Transmembrane helix</keyword>
<dbReference type="Gene3D" id="1.20.120.1760">
    <property type="match status" value="1"/>
</dbReference>
<dbReference type="STRING" id="1185767.IIF7_01775"/>
<dbReference type="AlphaFoldDB" id="A0A1Y1T8Q6"/>
<dbReference type="GO" id="GO:0008654">
    <property type="term" value="P:phospholipid biosynthetic process"/>
    <property type="evidence" value="ECO:0007669"/>
    <property type="project" value="InterPro"/>
</dbReference>
<dbReference type="RefSeq" id="WP_084839936.1">
    <property type="nucleotide sequence ID" value="NZ_ARYN01000001.1"/>
</dbReference>
<comment type="similarity">
    <text evidence="2">Belongs to the CDP-alcohol phosphatidyltransferase class-I family.</text>
</comment>
<protein>
    <submittedName>
        <fullName evidence="4">Phosphatidylserine synthase</fullName>
    </submittedName>
</protein>
<reference evidence="4 5" key="1">
    <citation type="submission" date="2013-04" db="EMBL/GenBank/DDBJ databases">
        <title>Zunongwangia sp. 22II14-10F7 Genome Sequencing.</title>
        <authorList>
            <person name="Lai Q."/>
            <person name="Shao Z."/>
        </authorList>
    </citation>
    <scope>NUCLEOTIDE SEQUENCE [LARGE SCALE GENOMIC DNA]</scope>
    <source>
        <strain evidence="4 5">22II14-10F7</strain>
    </source>
</reference>
<dbReference type="Proteomes" id="UP000192746">
    <property type="component" value="Unassembled WGS sequence"/>
</dbReference>
<dbReference type="InterPro" id="IPR048254">
    <property type="entry name" value="CDP_ALCOHOL_P_TRANSF_CS"/>
</dbReference>
<feature type="transmembrane region" description="Helical" evidence="3">
    <location>
        <begin position="65"/>
        <end position="88"/>
    </location>
</feature>
<feature type="transmembrane region" description="Helical" evidence="3">
    <location>
        <begin position="210"/>
        <end position="238"/>
    </location>
</feature>
<organism evidence="4 5">
    <name type="scientific">Zunongwangia atlantica 22II14-10F7</name>
    <dbReference type="NCBI Taxonomy" id="1185767"/>
    <lineage>
        <taxon>Bacteria</taxon>
        <taxon>Pseudomonadati</taxon>
        <taxon>Bacteroidota</taxon>
        <taxon>Flavobacteriia</taxon>
        <taxon>Flavobacteriales</taxon>
        <taxon>Flavobacteriaceae</taxon>
        <taxon>Zunongwangia</taxon>
    </lineage>
</organism>
<accession>A0A1Y1T8Q6</accession>
<keyword evidence="3" id="KW-0812">Transmembrane</keyword>
<feature type="transmembrane region" description="Helical" evidence="3">
    <location>
        <begin position="31"/>
        <end position="53"/>
    </location>
</feature>
<proteinExistence type="inferred from homology"/>
<evidence type="ECO:0000256" key="2">
    <source>
        <dbReference type="RuleBase" id="RU003750"/>
    </source>
</evidence>
<sequence>MKKHIPNLITLCNLFSGSIAVIFAVQGNLVAAAFFVALGIFFDFFDGLAARALNVKSDVGLQLDSLADVVTSGVVPGIVMCQLFTLALPGEVEVKQWTADSNWLEFTFNPLALFGLLIILGSAFRLAKFNVDDRQTDSFIGLPTPANALLILSLPLILTFQPNSFATDLILNEWFLAALTIVSVIILNAELPLFALKFKNWGFKGNEIRYIFLILCVVLIVLFQFLAVPMIILSYVLLSVIKS</sequence>
<dbReference type="EMBL" id="ARYN01000001">
    <property type="protein sequence ID" value="ORL47450.1"/>
    <property type="molecule type" value="Genomic_DNA"/>
</dbReference>